<dbReference type="Pfam" id="PF06156">
    <property type="entry name" value="YabA"/>
    <property type="match status" value="1"/>
</dbReference>
<evidence type="ECO:0000313" key="7">
    <source>
        <dbReference type="EMBL" id="AEG13689.1"/>
    </source>
</evidence>
<dbReference type="EMBL" id="CP002770">
    <property type="protein sequence ID" value="AEG13689.1"/>
    <property type="molecule type" value="Genomic_DNA"/>
</dbReference>
<evidence type="ECO:0000256" key="4">
    <source>
        <dbReference type="ARBA" id="ARBA00022833"/>
    </source>
</evidence>
<accession>A0AAU8PT03</accession>
<evidence type="ECO:0000313" key="8">
    <source>
        <dbReference type="Proteomes" id="UP000009229"/>
    </source>
</evidence>
<dbReference type="InterPro" id="IPR010377">
    <property type="entry name" value="YabA"/>
</dbReference>
<evidence type="ECO:0000256" key="2">
    <source>
        <dbReference type="ARBA" id="ARBA00022705"/>
    </source>
</evidence>
<keyword evidence="4" id="KW-0862">Zinc</keyword>
<proteinExistence type="predicted"/>
<keyword evidence="6" id="KW-0175">Coiled coil</keyword>
<reference evidence="8" key="1">
    <citation type="submission" date="2011-05" db="EMBL/GenBank/DDBJ databases">
        <title>Complete sequence of Desulfotomaculum kuznetsovii DSM 6115.</title>
        <authorList>
            <person name="Lucas S."/>
            <person name="Han J."/>
            <person name="Lapidus A."/>
            <person name="Cheng J.-F."/>
            <person name="Goodwin L."/>
            <person name="Pitluck S."/>
            <person name="Peters L."/>
            <person name="Mikhailova N."/>
            <person name="Lu M."/>
            <person name="Saunders E."/>
            <person name="Han C."/>
            <person name="Tapia R."/>
            <person name="Land M."/>
            <person name="Hauser L."/>
            <person name="Kyrpides N."/>
            <person name="Ivanova N."/>
            <person name="Pagani I."/>
            <person name="Nazina T."/>
            <person name="Ivanova A."/>
            <person name="Parshina S."/>
            <person name="Kuever J."/>
            <person name="Muyzer G."/>
            <person name="Plugge C."/>
            <person name="Stams A."/>
            <person name="Woyke T."/>
        </authorList>
    </citation>
    <scope>NUCLEOTIDE SEQUENCE [LARGE SCALE GENOMIC DNA]</scope>
    <source>
        <strain evidence="8">DSM 6115 / VKM B-1805 / 17</strain>
    </source>
</reference>
<evidence type="ECO:0008006" key="9">
    <source>
        <dbReference type="Google" id="ProtNLM"/>
    </source>
</evidence>
<evidence type="ECO:0000256" key="6">
    <source>
        <dbReference type="SAM" id="Coils"/>
    </source>
</evidence>
<evidence type="ECO:0000256" key="5">
    <source>
        <dbReference type="ARBA" id="ARBA00022880"/>
    </source>
</evidence>
<dbReference type="GO" id="GO:0006260">
    <property type="term" value="P:DNA replication"/>
    <property type="evidence" value="ECO:0007669"/>
    <property type="project" value="UniProtKB-KW"/>
</dbReference>
<dbReference type="GO" id="GO:0008156">
    <property type="term" value="P:negative regulation of DNA replication"/>
    <property type="evidence" value="ECO:0007669"/>
    <property type="project" value="UniProtKB-KW"/>
</dbReference>
<evidence type="ECO:0000256" key="3">
    <source>
        <dbReference type="ARBA" id="ARBA00022723"/>
    </source>
</evidence>
<gene>
    <name evidence="7" type="ordered locus">Desku_0039</name>
</gene>
<keyword evidence="8" id="KW-1185">Reference proteome</keyword>
<keyword evidence="3" id="KW-0479">Metal-binding</keyword>
<dbReference type="AlphaFoldDB" id="A0AAU8PT03"/>
<organism evidence="7 8">
    <name type="scientific">Desulfofundulus kuznetsovii (strain DSM 6115 / VKM B-1805 / 17)</name>
    <name type="common">Desulfotomaculum kuznetsovii</name>
    <dbReference type="NCBI Taxonomy" id="760568"/>
    <lineage>
        <taxon>Bacteria</taxon>
        <taxon>Bacillati</taxon>
        <taxon>Bacillota</taxon>
        <taxon>Clostridia</taxon>
        <taxon>Eubacteriales</taxon>
        <taxon>Peptococcaceae</taxon>
        <taxon>Desulfofundulus</taxon>
    </lineage>
</organism>
<dbReference type="Proteomes" id="UP000009229">
    <property type="component" value="Chromosome"/>
</dbReference>
<dbReference type="KEGG" id="dku:Desku_0039"/>
<keyword evidence="2" id="KW-0235">DNA replication</keyword>
<evidence type="ECO:0000256" key="1">
    <source>
        <dbReference type="ARBA" id="ARBA00022490"/>
    </source>
</evidence>
<keyword evidence="5" id="KW-0236">DNA replication inhibitor</keyword>
<protein>
    <recommendedName>
        <fullName evidence="9">Initiation-control protein YabA</fullName>
    </recommendedName>
</protein>
<keyword evidence="1" id="KW-0963">Cytoplasm</keyword>
<sequence>MTSVQALTAMLKEMEARIQALGSDMQKIKKQIRLLMEENDKLREELARAYGQAGDSTPARGGLKNLWDLYQQGFHICNVHFGRIRTTECLFCEAFWDREREGGR</sequence>
<name>A0AAU8PT03_DESK7</name>
<feature type="coiled-coil region" evidence="6">
    <location>
        <begin position="4"/>
        <end position="52"/>
    </location>
</feature>
<dbReference type="GO" id="GO:0046872">
    <property type="term" value="F:metal ion binding"/>
    <property type="evidence" value="ECO:0007669"/>
    <property type="project" value="UniProtKB-KW"/>
</dbReference>